<feature type="region of interest" description="Disordered" evidence="1">
    <location>
        <begin position="84"/>
        <end position="140"/>
    </location>
</feature>
<dbReference type="OrthoDB" id="7559669at2"/>
<sequence>MQHHRTLGLAAIGIVAATAAIAQERVAPNAWGYDFAPRYDPEVAAPAVHRIRYADDHILLMEVANPPGFAMQLHGHPYPSIFARSSGTTHLGGGGPGDQYLEPSGGRNGEHWHSAPPPKGTPELECTAADPQAPHRPVNRGTVPQHFYRIEFRHFDDTGAPAAARSGETALYEDAVVRLVAVRVAPGASSRPTATRYPAILAIDTQRAFDALDAVVGPAAGRALPPTGLAMPRCMTLDAGAVLALHNAGSAALHYYRLDFKRIEGAALAEQWRTWYPAMTTMR</sequence>
<evidence type="ECO:0000313" key="3">
    <source>
        <dbReference type="Proteomes" id="UP000319931"/>
    </source>
</evidence>
<reference evidence="2 3" key="1">
    <citation type="journal article" date="2019" name="Environ. Microbiol.">
        <title>Species interactions and distinct microbial communities in high Arctic permafrost affected cryosols are associated with the CH4 and CO2 gas fluxes.</title>
        <authorList>
            <person name="Altshuler I."/>
            <person name="Hamel J."/>
            <person name="Turney S."/>
            <person name="Magnuson E."/>
            <person name="Levesque R."/>
            <person name="Greer C."/>
            <person name="Whyte L.G."/>
        </authorList>
    </citation>
    <scope>NUCLEOTIDE SEQUENCE [LARGE SCALE GENOMIC DNA]</scope>
    <source>
        <strain evidence="2 3">E6.1</strain>
    </source>
</reference>
<dbReference type="Proteomes" id="UP000319931">
    <property type="component" value="Unassembled WGS sequence"/>
</dbReference>
<name>A0A502FQ72_9SPHN</name>
<gene>
    <name evidence="2" type="ORF">EAH76_16945</name>
</gene>
<keyword evidence="3" id="KW-1185">Reference proteome</keyword>
<dbReference type="Gene3D" id="2.60.120.10">
    <property type="entry name" value="Jelly Rolls"/>
    <property type="match status" value="1"/>
</dbReference>
<dbReference type="AlphaFoldDB" id="A0A502FQ72"/>
<organism evidence="2 3">
    <name type="scientific">Sphingomonas glacialis</name>
    <dbReference type="NCBI Taxonomy" id="658225"/>
    <lineage>
        <taxon>Bacteria</taxon>
        <taxon>Pseudomonadati</taxon>
        <taxon>Pseudomonadota</taxon>
        <taxon>Alphaproteobacteria</taxon>
        <taxon>Sphingomonadales</taxon>
        <taxon>Sphingomonadaceae</taxon>
        <taxon>Sphingomonas</taxon>
    </lineage>
</organism>
<protein>
    <submittedName>
        <fullName evidence="2">Uncharacterized protein</fullName>
    </submittedName>
</protein>
<evidence type="ECO:0000313" key="2">
    <source>
        <dbReference type="EMBL" id="TPG51697.1"/>
    </source>
</evidence>
<accession>A0A502FQ72</accession>
<evidence type="ECO:0000256" key="1">
    <source>
        <dbReference type="SAM" id="MobiDB-lite"/>
    </source>
</evidence>
<dbReference type="RefSeq" id="WP_140851462.1">
    <property type="nucleotide sequence ID" value="NZ_RCZC01000005.1"/>
</dbReference>
<dbReference type="InterPro" id="IPR014710">
    <property type="entry name" value="RmlC-like_jellyroll"/>
</dbReference>
<comment type="caution">
    <text evidence="2">The sequence shown here is derived from an EMBL/GenBank/DDBJ whole genome shotgun (WGS) entry which is preliminary data.</text>
</comment>
<proteinExistence type="predicted"/>
<dbReference type="EMBL" id="RCZC01000005">
    <property type="protein sequence ID" value="TPG51697.1"/>
    <property type="molecule type" value="Genomic_DNA"/>
</dbReference>